<dbReference type="GO" id="GO:0020037">
    <property type="term" value="F:heme binding"/>
    <property type="evidence" value="ECO:0007669"/>
    <property type="project" value="TreeGrafter"/>
</dbReference>
<dbReference type="GO" id="GO:0070069">
    <property type="term" value="C:cytochrome complex"/>
    <property type="evidence" value="ECO:0007669"/>
    <property type="project" value="UniProtKB-UniRule"/>
</dbReference>
<evidence type="ECO:0000256" key="3">
    <source>
        <dbReference type="ARBA" id="ARBA00022448"/>
    </source>
</evidence>
<dbReference type="InterPro" id="IPR002585">
    <property type="entry name" value="Cyt-d_ubiquinol_oxidase_su_1"/>
</dbReference>
<evidence type="ECO:0000256" key="4">
    <source>
        <dbReference type="ARBA" id="ARBA00022475"/>
    </source>
</evidence>
<keyword evidence="11 12" id="KW-0472">Membrane</keyword>
<evidence type="ECO:0000256" key="9">
    <source>
        <dbReference type="ARBA" id="ARBA00022989"/>
    </source>
</evidence>
<keyword evidence="9 12" id="KW-1133">Transmembrane helix</keyword>
<keyword evidence="14" id="KW-1185">Reference proteome</keyword>
<comment type="caution">
    <text evidence="13">The sequence shown here is derived from an EMBL/GenBank/DDBJ whole genome shotgun (WGS) entry which is preliminary data.</text>
</comment>
<dbReference type="RefSeq" id="WP_210598101.1">
    <property type="nucleotide sequence ID" value="NZ_JAGKSQ010000006.1"/>
</dbReference>
<feature type="transmembrane region" description="Helical" evidence="12">
    <location>
        <begin position="177"/>
        <end position="202"/>
    </location>
</feature>
<dbReference type="EMBL" id="JAGKSQ010000006">
    <property type="protein sequence ID" value="MBP3952397.1"/>
    <property type="molecule type" value="Genomic_DNA"/>
</dbReference>
<feature type="transmembrane region" description="Helical" evidence="12">
    <location>
        <begin position="358"/>
        <end position="380"/>
    </location>
</feature>
<name>A0A940WXC9_9BACI</name>
<dbReference type="Pfam" id="PF01654">
    <property type="entry name" value="Cyt_bd_oxida_I"/>
    <property type="match status" value="1"/>
</dbReference>
<dbReference type="GO" id="GO:0009055">
    <property type="term" value="F:electron transfer activity"/>
    <property type="evidence" value="ECO:0007669"/>
    <property type="project" value="UniProtKB-UniRule"/>
</dbReference>
<evidence type="ECO:0000313" key="14">
    <source>
        <dbReference type="Proteomes" id="UP000678228"/>
    </source>
</evidence>
<feature type="transmembrane region" description="Helical" evidence="12">
    <location>
        <begin position="58"/>
        <end position="80"/>
    </location>
</feature>
<gene>
    <name evidence="13" type="ORF">J7W16_14835</name>
</gene>
<evidence type="ECO:0000256" key="7">
    <source>
        <dbReference type="ARBA" id="ARBA00022723"/>
    </source>
</evidence>
<evidence type="ECO:0000256" key="1">
    <source>
        <dbReference type="ARBA" id="ARBA00004651"/>
    </source>
</evidence>
<evidence type="ECO:0000256" key="8">
    <source>
        <dbReference type="ARBA" id="ARBA00022982"/>
    </source>
</evidence>
<evidence type="ECO:0000256" key="6">
    <source>
        <dbReference type="ARBA" id="ARBA00022692"/>
    </source>
</evidence>
<dbReference type="PANTHER" id="PTHR30365:SF14">
    <property type="entry name" value="CYTOCHROME BD MENAQUINOL OXIDASE SUBUNIT I-RELATED"/>
    <property type="match status" value="1"/>
</dbReference>
<feature type="transmembrane region" description="Helical" evidence="12">
    <location>
        <begin position="406"/>
        <end position="432"/>
    </location>
</feature>
<dbReference type="AlphaFoldDB" id="A0A940WXC9"/>
<dbReference type="Proteomes" id="UP000678228">
    <property type="component" value="Unassembled WGS sequence"/>
</dbReference>
<dbReference type="GO" id="GO:0016682">
    <property type="term" value="F:oxidoreductase activity, acting on diphenols and related substances as donors, oxygen as acceptor"/>
    <property type="evidence" value="ECO:0007669"/>
    <property type="project" value="TreeGrafter"/>
</dbReference>
<keyword evidence="6 12" id="KW-0812">Transmembrane</keyword>
<keyword evidence="3 12" id="KW-0813">Transport</keyword>
<dbReference type="GO" id="GO:0019646">
    <property type="term" value="P:aerobic electron transport chain"/>
    <property type="evidence" value="ECO:0007669"/>
    <property type="project" value="InterPro"/>
</dbReference>
<dbReference type="PIRSF" id="PIRSF006446">
    <property type="entry name" value="Cyt_quinol_oxidase_1"/>
    <property type="match status" value="1"/>
</dbReference>
<evidence type="ECO:0000256" key="5">
    <source>
        <dbReference type="ARBA" id="ARBA00022617"/>
    </source>
</evidence>
<feature type="transmembrane region" description="Helical" evidence="12">
    <location>
        <begin position="15"/>
        <end position="37"/>
    </location>
</feature>
<evidence type="ECO:0000256" key="10">
    <source>
        <dbReference type="ARBA" id="ARBA00023004"/>
    </source>
</evidence>
<keyword evidence="10 12" id="KW-0408">Iron</keyword>
<proteinExistence type="inferred from homology"/>
<feature type="transmembrane region" description="Helical" evidence="12">
    <location>
        <begin position="323"/>
        <end position="346"/>
    </location>
</feature>
<evidence type="ECO:0000256" key="2">
    <source>
        <dbReference type="ARBA" id="ARBA00009819"/>
    </source>
</evidence>
<keyword evidence="7 12" id="KW-0479">Metal-binding</keyword>
<comment type="subcellular location">
    <subcellularLocation>
        <location evidence="1">Cell membrane</location>
        <topology evidence="1">Multi-pass membrane protein</topology>
    </subcellularLocation>
</comment>
<protein>
    <submittedName>
        <fullName evidence="13">Cytochrome ubiquinol oxidase subunit I</fullName>
    </submittedName>
</protein>
<sequence>MDTVMLARMLFGSSMAFHIIFATLGVGITLMILLAEVMRLISKDPDYGTLAKRWTKGVAILLGVAIPSGTIVGVMLVLLWPGYMEIVGQVIALPFQVEIFAFFLEALFLSIYVYAADRLSATMRIVSVFFVALGASASAILITDAHAWMNTPRGFDITANGQVTNVDPIAAVFNPSVYVTALHVIGTAYMAGAFVLAAVAAYKLFRGGLSERETAYHRKGMMLSLGVALVMSIFTANNGHDTAKMLHEYLPVKLAAAEGLFETQSNAPLAIMGTPDPIAGRVVGGIEIPGMLSWLATGSTDGVVRGLYDYPQDEWPPLFVHTLFNVMVGIGFSLLGLAAIAWLFWFILRKKEKPFPRWLLAGIVASGPLAMIGIETGWIFSCTGRQPWTIYGIQRTGEAATNSGNLGMLLVLFLSLYLVLLVITGLVMHFYFYRNPVSKELGIN</sequence>
<keyword evidence="8 12" id="KW-0249">Electron transport</keyword>
<evidence type="ECO:0000313" key="13">
    <source>
        <dbReference type="EMBL" id="MBP3952397.1"/>
    </source>
</evidence>
<dbReference type="GO" id="GO:0005886">
    <property type="term" value="C:plasma membrane"/>
    <property type="evidence" value="ECO:0007669"/>
    <property type="project" value="UniProtKB-SubCell"/>
</dbReference>
<feature type="transmembrane region" description="Helical" evidence="12">
    <location>
        <begin position="125"/>
        <end position="143"/>
    </location>
</feature>
<feature type="transmembrane region" description="Helical" evidence="12">
    <location>
        <begin position="86"/>
        <end position="113"/>
    </location>
</feature>
<organism evidence="13 14">
    <name type="scientific">Halalkalibacter suaedae</name>
    <dbReference type="NCBI Taxonomy" id="2822140"/>
    <lineage>
        <taxon>Bacteria</taxon>
        <taxon>Bacillati</taxon>
        <taxon>Bacillota</taxon>
        <taxon>Bacilli</taxon>
        <taxon>Bacillales</taxon>
        <taxon>Bacillaceae</taxon>
        <taxon>Halalkalibacter</taxon>
    </lineage>
</organism>
<accession>A0A940WXC9</accession>
<evidence type="ECO:0000256" key="11">
    <source>
        <dbReference type="ARBA" id="ARBA00023136"/>
    </source>
</evidence>
<keyword evidence="5 12" id="KW-0349">Heme</keyword>
<keyword evidence="4 12" id="KW-1003">Cell membrane</keyword>
<evidence type="ECO:0000256" key="12">
    <source>
        <dbReference type="PIRNR" id="PIRNR006446"/>
    </source>
</evidence>
<feature type="transmembrane region" description="Helical" evidence="12">
    <location>
        <begin position="222"/>
        <end position="240"/>
    </location>
</feature>
<dbReference type="PANTHER" id="PTHR30365">
    <property type="entry name" value="CYTOCHROME D UBIQUINOL OXIDASE"/>
    <property type="match status" value="1"/>
</dbReference>
<dbReference type="GO" id="GO:0046872">
    <property type="term" value="F:metal ion binding"/>
    <property type="evidence" value="ECO:0007669"/>
    <property type="project" value="UniProtKB-UniRule"/>
</dbReference>
<reference evidence="13" key="1">
    <citation type="submission" date="2021-03" db="EMBL/GenBank/DDBJ databases">
        <title>Bacillus suaedae sp. nov., isolated from Suaeda aralocaspica.</title>
        <authorList>
            <person name="Lei R.F.R."/>
        </authorList>
    </citation>
    <scope>NUCLEOTIDE SEQUENCE</scope>
    <source>
        <strain evidence="13">YZJH907-2</strain>
    </source>
</reference>
<comment type="similarity">
    <text evidence="2 12">Belongs to the cytochrome ubiquinol oxidase subunit 1 family.</text>
</comment>